<dbReference type="AlphaFoldDB" id="A0A175JX53"/>
<evidence type="ECO:0000256" key="1">
    <source>
        <dbReference type="SAM" id="Phobius"/>
    </source>
</evidence>
<reference evidence="2 3" key="1">
    <citation type="submission" date="2016-05" db="EMBL/GenBank/DDBJ databases">
        <title>First whole genome sequencing of Entamoeba histolytica HM1:IMSS-clone-6.</title>
        <authorList>
            <person name="Mukherjee Avik.K."/>
            <person name="Izumyama S."/>
            <person name="Nakada-Tsukui K."/>
            <person name="Nozaki T."/>
        </authorList>
    </citation>
    <scope>NUCLEOTIDE SEQUENCE [LARGE SCALE GENOMIC DNA]</scope>
    <source>
        <strain evidence="2 3">HM1:IMSS clone 6</strain>
    </source>
</reference>
<evidence type="ECO:0000313" key="3">
    <source>
        <dbReference type="Proteomes" id="UP000078387"/>
    </source>
</evidence>
<dbReference type="VEuPathDB" id="AmoebaDB:EHI5A_072670"/>
<gene>
    <name evidence="2" type="ORF">CL6EHI_c00138</name>
</gene>
<keyword evidence="1" id="KW-0472">Membrane</keyword>
<sequence length="93" mass="10351">MAAEQQTTPAVKWPFYIEDETDFSTLGIISLVLSIVSFIYKSRVTVMAALIFFVLSIPHKQKVDLQISALIVSGFPLLIALAFAYMFTPDSYA</sequence>
<accession>A0A175JX53</accession>
<evidence type="ECO:0000313" key="2">
    <source>
        <dbReference type="EMBL" id="GAT97996.1"/>
    </source>
</evidence>
<dbReference type="EMBL" id="BDEQ01000001">
    <property type="protein sequence ID" value="GAT97996.1"/>
    <property type="molecule type" value="Genomic_DNA"/>
</dbReference>
<protein>
    <submittedName>
        <fullName evidence="2">Two tm domain protein</fullName>
    </submittedName>
</protein>
<comment type="caution">
    <text evidence="2">The sequence shown here is derived from an EMBL/GenBank/DDBJ whole genome shotgun (WGS) entry which is preliminary data.</text>
</comment>
<keyword evidence="1" id="KW-0812">Transmembrane</keyword>
<feature type="transmembrane region" description="Helical" evidence="1">
    <location>
        <begin position="67"/>
        <end position="87"/>
    </location>
</feature>
<dbReference type="VEuPathDB" id="AmoebaDB:KM1_064730"/>
<feature type="transmembrane region" description="Helical" evidence="1">
    <location>
        <begin position="28"/>
        <end position="55"/>
    </location>
</feature>
<keyword evidence="1" id="KW-1133">Transmembrane helix</keyword>
<organism evidence="2 3">
    <name type="scientific">Entamoeba histolytica</name>
    <dbReference type="NCBI Taxonomy" id="5759"/>
    <lineage>
        <taxon>Eukaryota</taxon>
        <taxon>Amoebozoa</taxon>
        <taxon>Evosea</taxon>
        <taxon>Archamoebae</taxon>
        <taxon>Mastigamoebida</taxon>
        <taxon>Entamoebidae</taxon>
        <taxon>Entamoeba</taxon>
    </lineage>
</organism>
<name>A0A175JX53_ENTHI</name>
<proteinExistence type="predicted"/>
<dbReference type="Proteomes" id="UP000078387">
    <property type="component" value="Unassembled WGS sequence"/>
</dbReference>